<dbReference type="Gene3D" id="3.40.50.410">
    <property type="entry name" value="von Willebrand factor, type A domain"/>
    <property type="match status" value="1"/>
</dbReference>
<evidence type="ECO:0000259" key="1">
    <source>
        <dbReference type="PROSITE" id="PS50234"/>
    </source>
</evidence>
<dbReference type="SMART" id="SM00327">
    <property type="entry name" value="VWA"/>
    <property type="match status" value="1"/>
</dbReference>
<dbReference type="Proteomes" id="UP000467252">
    <property type="component" value="Chromosome"/>
</dbReference>
<evidence type="ECO:0000313" key="2">
    <source>
        <dbReference type="EMBL" id="BBY83435.1"/>
    </source>
</evidence>
<feature type="domain" description="VWFA" evidence="1">
    <location>
        <begin position="14"/>
        <end position="234"/>
    </location>
</feature>
<dbReference type="InterPro" id="IPR036465">
    <property type="entry name" value="vWFA_dom_sf"/>
</dbReference>
<accession>A0A7I7UPT1</accession>
<keyword evidence="3" id="KW-1185">Reference proteome</keyword>
<dbReference type="SUPFAM" id="SSF53300">
    <property type="entry name" value="vWA-like"/>
    <property type="match status" value="1"/>
</dbReference>
<sequence>MVYEQSIATVRDLSILVLLDASGSTNEAVEGDRVFARERLLAGQLVASFDYLGSSVAAYGFYSLGRRNVRFLRIKTFSESFDEVATQRLLSIEPRGFTRLGAALRHATHLLLRNAPAKNMALIVIGDGLPFDDDYEGRYARADTRQAIREACWSGVGVVGLAIRSSTEPFVHRDIWSHVPFRVVADSAEARSHLRALLSNALRMTRTNGQVPPSGVTDVSAFAISRRSGLNSYV</sequence>
<dbReference type="AlphaFoldDB" id="A0A7I7UPT1"/>
<reference evidence="2 3" key="1">
    <citation type="journal article" date="2019" name="Emerg. Microbes Infect.">
        <title>Comprehensive subspecies identification of 175 nontuberculous mycobacteria species based on 7547 genomic profiles.</title>
        <authorList>
            <person name="Matsumoto Y."/>
            <person name="Kinjo T."/>
            <person name="Motooka D."/>
            <person name="Nabeya D."/>
            <person name="Jung N."/>
            <person name="Uechi K."/>
            <person name="Horii T."/>
            <person name="Iida T."/>
            <person name="Fujita J."/>
            <person name="Nakamura S."/>
        </authorList>
    </citation>
    <scope>NUCLEOTIDE SEQUENCE [LARGE SCALE GENOMIC DNA]</scope>
    <source>
        <strain evidence="2 3">JCM 6370</strain>
    </source>
</reference>
<organism evidence="2 3">
    <name type="scientific">Mycolicibacterium pulveris</name>
    <name type="common">Mycobacterium pulveris</name>
    <dbReference type="NCBI Taxonomy" id="36813"/>
    <lineage>
        <taxon>Bacteria</taxon>
        <taxon>Bacillati</taxon>
        <taxon>Actinomycetota</taxon>
        <taxon>Actinomycetes</taxon>
        <taxon>Mycobacteriales</taxon>
        <taxon>Mycobacteriaceae</taxon>
        <taxon>Mycolicibacterium</taxon>
    </lineage>
</organism>
<name>A0A7I7UPT1_MYCPV</name>
<dbReference type="InterPro" id="IPR002035">
    <property type="entry name" value="VWF_A"/>
</dbReference>
<dbReference type="EMBL" id="AP022599">
    <property type="protein sequence ID" value="BBY83435.1"/>
    <property type="molecule type" value="Genomic_DNA"/>
</dbReference>
<gene>
    <name evidence="2" type="ORF">MPUL_45930</name>
</gene>
<dbReference type="InterPro" id="IPR051928">
    <property type="entry name" value="NorD/CobT"/>
</dbReference>
<dbReference type="PROSITE" id="PS50234">
    <property type="entry name" value="VWFA"/>
    <property type="match status" value="1"/>
</dbReference>
<proteinExistence type="predicted"/>
<protein>
    <recommendedName>
        <fullName evidence="1">VWFA domain-containing protein</fullName>
    </recommendedName>
</protein>
<dbReference type="PANTHER" id="PTHR41248:SF1">
    <property type="entry name" value="NORD PROTEIN"/>
    <property type="match status" value="1"/>
</dbReference>
<evidence type="ECO:0000313" key="3">
    <source>
        <dbReference type="Proteomes" id="UP000467252"/>
    </source>
</evidence>
<dbReference type="PANTHER" id="PTHR41248">
    <property type="entry name" value="NORD PROTEIN"/>
    <property type="match status" value="1"/>
</dbReference>